<gene>
    <name evidence="3" type="ORF">B5V51_2790</name>
</gene>
<dbReference type="InterPro" id="IPR029058">
    <property type="entry name" value="AB_hydrolase_fold"/>
</dbReference>
<dbReference type="InterPro" id="IPR002018">
    <property type="entry name" value="CarbesteraseB"/>
</dbReference>
<feature type="domain" description="Carboxylesterase type B" evidence="2">
    <location>
        <begin position="3"/>
        <end position="44"/>
    </location>
</feature>
<dbReference type="SUPFAM" id="SSF53474">
    <property type="entry name" value="alpha/beta-Hydrolases"/>
    <property type="match status" value="1"/>
</dbReference>
<dbReference type="Gene3D" id="3.40.50.1820">
    <property type="entry name" value="alpha/beta hydrolase"/>
    <property type="match status" value="1"/>
</dbReference>
<keyword evidence="1" id="KW-0325">Glycoprotein</keyword>
<proteinExistence type="predicted"/>
<evidence type="ECO:0000313" key="3">
    <source>
        <dbReference type="EMBL" id="PCG70595.1"/>
    </source>
</evidence>
<accession>A0A2A4JES7</accession>
<comment type="caution">
    <text evidence="3">The sequence shown here is derived from an EMBL/GenBank/DDBJ whole genome shotgun (WGS) entry which is preliminary data.</text>
</comment>
<sequence>MVQVVVNDGLLEGEVVHNEYGGTFCSFKGIPYAQPPIGDLRFKPRLLSSKNPTPDGNLGIKWKPYTIEAQDYLDIGNELIAGRSPDKEENDMWEKVFQEFLPNFSFSK</sequence>
<dbReference type="Pfam" id="PF00135">
    <property type="entry name" value="COesterase"/>
    <property type="match status" value="1"/>
</dbReference>
<name>A0A2A4JES7_HELVI</name>
<dbReference type="AlphaFoldDB" id="A0A2A4JES7"/>
<reference evidence="3" key="1">
    <citation type="submission" date="2017-09" db="EMBL/GenBank/DDBJ databases">
        <title>Contemporary evolution of a Lepidopteran species, Heliothis virescens, in response to modern agricultural practices.</title>
        <authorList>
            <person name="Fritz M.L."/>
            <person name="Deyonke A.M."/>
            <person name="Papanicolaou A."/>
            <person name="Micinski S."/>
            <person name="Westbrook J."/>
            <person name="Gould F."/>
        </authorList>
    </citation>
    <scope>NUCLEOTIDE SEQUENCE [LARGE SCALE GENOMIC DNA]</scope>
    <source>
        <strain evidence="3">HvINT-</strain>
        <tissue evidence="3">Whole body</tissue>
    </source>
</reference>
<evidence type="ECO:0000256" key="1">
    <source>
        <dbReference type="ARBA" id="ARBA00023180"/>
    </source>
</evidence>
<evidence type="ECO:0000259" key="2">
    <source>
        <dbReference type="Pfam" id="PF00135"/>
    </source>
</evidence>
<protein>
    <recommendedName>
        <fullName evidence="2">Carboxylesterase type B domain-containing protein</fullName>
    </recommendedName>
</protein>
<dbReference type="EMBL" id="NWSH01001642">
    <property type="protein sequence ID" value="PCG70595.1"/>
    <property type="molecule type" value="Genomic_DNA"/>
</dbReference>
<organism evidence="3">
    <name type="scientific">Heliothis virescens</name>
    <name type="common">Tobacco budworm moth</name>
    <dbReference type="NCBI Taxonomy" id="7102"/>
    <lineage>
        <taxon>Eukaryota</taxon>
        <taxon>Metazoa</taxon>
        <taxon>Ecdysozoa</taxon>
        <taxon>Arthropoda</taxon>
        <taxon>Hexapoda</taxon>
        <taxon>Insecta</taxon>
        <taxon>Pterygota</taxon>
        <taxon>Neoptera</taxon>
        <taxon>Endopterygota</taxon>
        <taxon>Lepidoptera</taxon>
        <taxon>Glossata</taxon>
        <taxon>Ditrysia</taxon>
        <taxon>Noctuoidea</taxon>
        <taxon>Noctuidae</taxon>
        <taxon>Heliothinae</taxon>
        <taxon>Heliothis</taxon>
    </lineage>
</organism>